<gene>
    <name evidence="3" type="ORF">ACFFRI_07445</name>
</gene>
<proteinExistence type="predicted"/>
<dbReference type="PANTHER" id="PTHR33371">
    <property type="entry name" value="INTERMEMBRANE PHOSPHOLIPID TRANSPORT SYSTEM BINDING PROTEIN MLAD-RELATED"/>
    <property type="match status" value="1"/>
</dbReference>
<dbReference type="InterPro" id="IPR024516">
    <property type="entry name" value="Mce_C"/>
</dbReference>
<name>A0ABV5KAK9_9ACTN</name>
<sequence>MDAKRAVAPLIFLVLVGVAGFTLLRGGDEPHRLTAYFPRTVSLYEGSEVRVLGVPVGKVDKITPDGTRVKVEMTYADDVRLPKGAKAMIISPAIVGDRYVQVTPAYTGGPELPANAVLESSSEVPIELDEIYSNLDRLTVALGPDGANSQGALSDLLKVTARNFGGQGNQFNKTIENFGRLSSTLDDNKDELFGAAAELQKFITTLADNDKTVRDFNDSLGRVSTLLADERQELAGSLKNLAVALDEVGQFVRDNRDVLKTDIKGLNRVAKVLVKQRDALSETLRTAPLALNNLALTYNPDTGTLDTNANVGSLLGNLTSDPTRVLCALVSGNDNEGKLCDLIKSLPLPRAAPFGPGTGSLYTSKSDPTLGGLVPAAATTGDAR</sequence>
<protein>
    <submittedName>
        <fullName evidence="3">MCE family protein</fullName>
    </submittedName>
</protein>
<keyword evidence="4" id="KW-1185">Reference proteome</keyword>
<dbReference type="Pfam" id="PF02470">
    <property type="entry name" value="MlaD"/>
    <property type="match status" value="1"/>
</dbReference>
<reference evidence="3 4" key="1">
    <citation type="submission" date="2024-09" db="EMBL/GenBank/DDBJ databases">
        <authorList>
            <person name="Sun Q."/>
            <person name="Mori K."/>
        </authorList>
    </citation>
    <scope>NUCLEOTIDE SEQUENCE [LARGE SCALE GENOMIC DNA]</scope>
    <source>
        <strain evidence="3 4">JCM 9626</strain>
    </source>
</reference>
<dbReference type="InterPro" id="IPR003399">
    <property type="entry name" value="Mce/MlaD"/>
</dbReference>
<dbReference type="NCBIfam" id="TIGR00996">
    <property type="entry name" value="Mtu_fam_mce"/>
    <property type="match status" value="1"/>
</dbReference>
<comment type="caution">
    <text evidence="3">The sequence shown here is derived from an EMBL/GenBank/DDBJ whole genome shotgun (WGS) entry which is preliminary data.</text>
</comment>
<evidence type="ECO:0000313" key="4">
    <source>
        <dbReference type="Proteomes" id="UP001589750"/>
    </source>
</evidence>
<feature type="domain" description="Mce/MlaD" evidence="1">
    <location>
        <begin position="31"/>
        <end position="104"/>
    </location>
</feature>
<dbReference type="PANTHER" id="PTHR33371:SF4">
    <property type="entry name" value="INTERMEMBRANE PHOSPHOLIPID TRANSPORT SYSTEM BINDING PROTEIN MLAD"/>
    <property type="match status" value="1"/>
</dbReference>
<dbReference type="Pfam" id="PF11887">
    <property type="entry name" value="Mce4_CUP1"/>
    <property type="match status" value="1"/>
</dbReference>
<dbReference type="Proteomes" id="UP001589750">
    <property type="component" value="Unassembled WGS sequence"/>
</dbReference>
<dbReference type="InterPro" id="IPR052336">
    <property type="entry name" value="MlaD_Phospholipid_Transporter"/>
</dbReference>
<organism evidence="3 4">
    <name type="scientific">Nocardioides plantarum</name>
    <dbReference type="NCBI Taxonomy" id="29299"/>
    <lineage>
        <taxon>Bacteria</taxon>
        <taxon>Bacillati</taxon>
        <taxon>Actinomycetota</taxon>
        <taxon>Actinomycetes</taxon>
        <taxon>Propionibacteriales</taxon>
        <taxon>Nocardioidaceae</taxon>
        <taxon>Nocardioides</taxon>
    </lineage>
</organism>
<accession>A0ABV5KAK9</accession>
<dbReference type="EMBL" id="JBHMDG010000009">
    <property type="protein sequence ID" value="MFB9312875.1"/>
    <property type="molecule type" value="Genomic_DNA"/>
</dbReference>
<dbReference type="InterPro" id="IPR005693">
    <property type="entry name" value="Mce"/>
</dbReference>
<evidence type="ECO:0000259" key="1">
    <source>
        <dbReference type="Pfam" id="PF02470"/>
    </source>
</evidence>
<evidence type="ECO:0000259" key="2">
    <source>
        <dbReference type="Pfam" id="PF11887"/>
    </source>
</evidence>
<evidence type="ECO:0000313" key="3">
    <source>
        <dbReference type="EMBL" id="MFB9312875.1"/>
    </source>
</evidence>
<dbReference type="RefSeq" id="WP_140011526.1">
    <property type="nucleotide sequence ID" value="NZ_JBHMDG010000009.1"/>
</dbReference>
<feature type="domain" description="Mammalian cell entry C-terminal" evidence="2">
    <location>
        <begin position="111"/>
        <end position="287"/>
    </location>
</feature>